<sequence>MKTGGIRMTMIEEIAARQELKQLVDTYANESDKNNQDYYVNVFTEDCRVRVYFNGELGMDLKNVHDLIAAYKGFGAAKAAFHMNGQQTVAFEDETHATGTCYALAHLVNEKDGADMLTTHAVRYEDRYVKTADGWRVAARKQYFMFSDTHALGK</sequence>
<dbReference type="Gene3D" id="3.10.450.50">
    <property type="match status" value="1"/>
</dbReference>
<dbReference type="Proteomes" id="UP000004633">
    <property type="component" value="Unassembled WGS sequence"/>
</dbReference>
<feature type="domain" description="SnoaL-like" evidence="1">
    <location>
        <begin position="12"/>
        <end position="141"/>
    </location>
</feature>
<dbReference type="EMBL" id="AECV01000004">
    <property type="protein sequence ID" value="EFW30330.1"/>
    <property type="molecule type" value="Genomic_DNA"/>
</dbReference>
<dbReference type="AlphaFoldDB" id="E7N0H9"/>
<evidence type="ECO:0000313" key="2">
    <source>
        <dbReference type="EMBL" id="EFW30330.1"/>
    </source>
</evidence>
<protein>
    <recommendedName>
        <fullName evidence="1">SnoaL-like domain-containing protein</fullName>
    </recommendedName>
</protein>
<evidence type="ECO:0000259" key="1">
    <source>
        <dbReference type="Pfam" id="PF13577"/>
    </source>
</evidence>
<evidence type="ECO:0000313" key="3">
    <source>
        <dbReference type="Proteomes" id="UP000004633"/>
    </source>
</evidence>
<gene>
    <name evidence="2" type="ORF">HMPREF9555_00479</name>
</gene>
<organism evidence="2 3">
    <name type="scientific">Selenomonas artemidis F0399</name>
    <dbReference type="NCBI Taxonomy" id="749551"/>
    <lineage>
        <taxon>Bacteria</taxon>
        <taxon>Bacillati</taxon>
        <taxon>Bacillota</taxon>
        <taxon>Negativicutes</taxon>
        <taxon>Selenomonadales</taxon>
        <taxon>Selenomonadaceae</taxon>
        <taxon>Selenomonas</taxon>
    </lineage>
</organism>
<comment type="caution">
    <text evidence="2">The sequence shown here is derived from an EMBL/GenBank/DDBJ whole genome shotgun (WGS) entry which is preliminary data.</text>
</comment>
<dbReference type="HOGENOM" id="CLU_106738_3_0_9"/>
<reference evidence="2 3" key="1">
    <citation type="submission" date="2010-08" db="EMBL/GenBank/DDBJ databases">
        <authorList>
            <person name="Weinstock G."/>
            <person name="Sodergren E."/>
            <person name="Clifton S."/>
            <person name="Fulton L."/>
            <person name="Fulton B."/>
            <person name="Courtney L."/>
            <person name="Fronick C."/>
            <person name="Harrison M."/>
            <person name="Strong C."/>
            <person name="Farmer C."/>
            <person name="Delahaunty K."/>
            <person name="Markovic C."/>
            <person name="Hall O."/>
            <person name="Minx P."/>
            <person name="Tomlinson C."/>
            <person name="Mitreva M."/>
            <person name="Hou S."/>
            <person name="Chen J."/>
            <person name="Wollam A."/>
            <person name="Pepin K.H."/>
            <person name="Johnson M."/>
            <person name="Bhonagiri V."/>
            <person name="Zhang X."/>
            <person name="Suruliraj S."/>
            <person name="Warren W."/>
            <person name="Chinwalla A."/>
            <person name="Mardis E.R."/>
            <person name="Wilson R.K."/>
        </authorList>
    </citation>
    <scope>NUCLEOTIDE SEQUENCE [LARGE SCALE GENOMIC DNA]</scope>
    <source>
        <strain evidence="2 3">F0399</strain>
    </source>
</reference>
<keyword evidence="3" id="KW-1185">Reference proteome</keyword>
<name>E7N0H9_9FIRM</name>
<dbReference type="Pfam" id="PF13577">
    <property type="entry name" value="SnoaL_4"/>
    <property type="match status" value="1"/>
</dbReference>
<proteinExistence type="predicted"/>
<dbReference type="SUPFAM" id="SSF54427">
    <property type="entry name" value="NTF2-like"/>
    <property type="match status" value="1"/>
</dbReference>
<accession>E7N0H9</accession>
<dbReference type="STRING" id="749551.HMPREF9555_00479"/>
<dbReference type="InterPro" id="IPR037401">
    <property type="entry name" value="SnoaL-like"/>
</dbReference>
<dbReference type="InterPro" id="IPR032710">
    <property type="entry name" value="NTF2-like_dom_sf"/>
</dbReference>